<dbReference type="InterPro" id="IPR007889">
    <property type="entry name" value="HTH_Psq"/>
</dbReference>
<dbReference type="InterPro" id="IPR050863">
    <property type="entry name" value="CenT-Element_Derived"/>
</dbReference>
<dbReference type="PANTHER" id="PTHR19303">
    <property type="entry name" value="TRANSPOSON"/>
    <property type="match status" value="1"/>
</dbReference>
<comment type="caution">
    <text evidence="4">The sequence shown here is derived from an EMBL/GenBank/DDBJ whole genome shotgun (WGS) entry which is preliminary data.</text>
</comment>
<dbReference type="EMBL" id="JAPWTK010000166">
    <property type="protein sequence ID" value="KAJ8947237.1"/>
    <property type="molecule type" value="Genomic_DNA"/>
</dbReference>
<proteinExistence type="predicted"/>
<comment type="subcellular location">
    <subcellularLocation>
        <location evidence="1">Nucleus</location>
    </subcellularLocation>
</comment>
<evidence type="ECO:0000256" key="1">
    <source>
        <dbReference type="ARBA" id="ARBA00004123"/>
    </source>
</evidence>
<sequence>MKANKSRLKNLGRRKDRNTMSIQKRQLWSEADMQQALNCVTEKSMGFKLAAKICNVPKTTLRRRFAKKQGWSKGDLGGRRTIFSKDVEKEIADHIIDMETRFFGLTNKNLRRLKQNGRMEMGERFPETKSTDTIRTPENTSLARAQAFNKPNIGAYFLALSAILAKYNFPPENMYNMDESGLSTVQKKSQKIYASKGRKQVGAVSSAERGKHVTIVCAMNAIGTFVPPAFIFPRERMKDELMNDAPVGSVCFAQEKRYTKASKENPVLLLLDGHGSHKGLQAMEL</sequence>
<dbReference type="InterPro" id="IPR009057">
    <property type="entry name" value="Homeodomain-like_sf"/>
</dbReference>
<dbReference type="Proteomes" id="UP001162162">
    <property type="component" value="Unassembled WGS sequence"/>
</dbReference>
<protein>
    <recommendedName>
        <fullName evidence="3">HTH psq-type domain-containing protein</fullName>
    </recommendedName>
</protein>
<dbReference type="GO" id="GO:0003677">
    <property type="term" value="F:DNA binding"/>
    <property type="evidence" value="ECO:0007669"/>
    <property type="project" value="InterPro"/>
</dbReference>
<evidence type="ECO:0000259" key="3">
    <source>
        <dbReference type="Pfam" id="PF05225"/>
    </source>
</evidence>
<evidence type="ECO:0000313" key="5">
    <source>
        <dbReference type="Proteomes" id="UP001162162"/>
    </source>
</evidence>
<dbReference type="GO" id="GO:0005634">
    <property type="term" value="C:nucleus"/>
    <property type="evidence" value="ECO:0007669"/>
    <property type="project" value="UniProtKB-SubCell"/>
</dbReference>
<gene>
    <name evidence="4" type="ORF">NQ318_012003</name>
</gene>
<feature type="region of interest" description="Disordered" evidence="2">
    <location>
        <begin position="1"/>
        <end position="21"/>
    </location>
</feature>
<reference evidence="4" key="1">
    <citation type="journal article" date="2023" name="Insect Mol. Biol.">
        <title>Genome sequencing provides insights into the evolution of gene families encoding plant cell wall-degrading enzymes in longhorned beetles.</title>
        <authorList>
            <person name="Shin N.R."/>
            <person name="Okamura Y."/>
            <person name="Kirsch R."/>
            <person name="Pauchet Y."/>
        </authorList>
    </citation>
    <scope>NUCLEOTIDE SEQUENCE</scope>
    <source>
        <strain evidence="4">AMC_N1</strain>
    </source>
</reference>
<name>A0AAV8Y8C2_9CUCU</name>
<keyword evidence="5" id="KW-1185">Reference proteome</keyword>
<dbReference type="AlphaFoldDB" id="A0AAV8Y8C2"/>
<organism evidence="4 5">
    <name type="scientific">Aromia moschata</name>
    <dbReference type="NCBI Taxonomy" id="1265417"/>
    <lineage>
        <taxon>Eukaryota</taxon>
        <taxon>Metazoa</taxon>
        <taxon>Ecdysozoa</taxon>
        <taxon>Arthropoda</taxon>
        <taxon>Hexapoda</taxon>
        <taxon>Insecta</taxon>
        <taxon>Pterygota</taxon>
        <taxon>Neoptera</taxon>
        <taxon>Endopterygota</taxon>
        <taxon>Coleoptera</taxon>
        <taxon>Polyphaga</taxon>
        <taxon>Cucujiformia</taxon>
        <taxon>Chrysomeloidea</taxon>
        <taxon>Cerambycidae</taxon>
        <taxon>Cerambycinae</taxon>
        <taxon>Callichromatini</taxon>
        <taxon>Aromia</taxon>
    </lineage>
</organism>
<dbReference type="Gene3D" id="1.10.10.60">
    <property type="entry name" value="Homeodomain-like"/>
    <property type="match status" value="1"/>
</dbReference>
<dbReference type="SUPFAM" id="SSF46689">
    <property type="entry name" value="Homeodomain-like"/>
    <property type="match status" value="1"/>
</dbReference>
<dbReference type="PANTHER" id="PTHR19303:SF74">
    <property type="entry name" value="POGO TRANSPOSABLE ELEMENT WITH KRAB DOMAIN"/>
    <property type="match status" value="1"/>
</dbReference>
<dbReference type="Pfam" id="PF05225">
    <property type="entry name" value="HTH_psq"/>
    <property type="match status" value="1"/>
</dbReference>
<evidence type="ECO:0000313" key="4">
    <source>
        <dbReference type="EMBL" id="KAJ8947237.1"/>
    </source>
</evidence>
<feature type="compositionally biased region" description="Basic residues" evidence="2">
    <location>
        <begin position="1"/>
        <end position="16"/>
    </location>
</feature>
<feature type="domain" description="HTH psq-type" evidence="3">
    <location>
        <begin position="30"/>
        <end position="65"/>
    </location>
</feature>
<evidence type="ECO:0000256" key="2">
    <source>
        <dbReference type="SAM" id="MobiDB-lite"/>
    </source>
</evidence>
<accession>A0AAV8Y8C2</accession>